<dbReference type="Pfam" id="PF00403">
    <property type="entry name" value="HMA"/>
    <property type="match status" value="1"/>
</dbReference>
<dbReference type="KEGG" id="ppn:Palpr_1016"/>
<protein>
    <recommendedName>
        <fullName evidence="2">HMA domain-containing protein</fullName>
    </recommendedName>
</protein>
<accession>E4T371</accession>
<proteinExistence type="predicted"/>
<dbReference type="AlphaFoldDB" id="E4T371"/>
<gene>
    <name evidence="3" type="ordered locus">Palpr_1016</name>
</gene>
<dbReference type="Proteomes" id="UP000008718">
    <property type="component" value="Chromosome"/>
</dbReference>
<reference key="1">
    <citation type="submission" date="2010-11" db="EMBL/GenBank/DDBJ databases">
        <title>The complete genome of Paludibacter propionicigenes DSM 17365.</title>
        <authorList>
            <consortium name="US DOE Joint Genome Institute (JGI-PGF)"/>
            <person name="Lucas S."/>
            <person name="Copeland A."/>
            <person name="Lapidus A."/>
            <person name="Bruce D."/>
            <person name="Goodwin L."/>
            <person name="Pitluck S."/>
            <person name="Kyrpides N."/>
            <person name="Mavromatis K."/>
            <person name="Ivanova N."/>
            <person name="Munk A.C."/>
            <person name="Brettin T."/>
            <person name="Detter J.C."/>
            <person name="Han C."/>
            <person name="Tapia R."/>
            <person name="Land M."/>
            <person name="Hauser L."/>
            <person name="Markowitz V."/>
            <person name="Cheng J.-F."/>
            <person name="Hugenholtz P."/>
            <person name="Woyke T."/>
            <person name="Wu D."/>
            <person name="Gronow S."/>
            <person name="Wellnitz S."/>
            <person name="Brambilla E."/>
            <person name="Klenk H.-P."/>
            <person name="Eisen J.A."/>
        </authorList>
    </citation>
    <scope>NUCLEOTIDE SEQUENCE</scope>
    <source>
        <strain>WB4</strain>
    </source>
</reference>
<name>E4T371_PALPW</name>
<dbReference type="InterPro" id="IPR036163">
    <property type="entry name" value="HMA_dom_sf"/>
</dbReference>
<evidence type="ECO:0000256" key="1">
    <source>
        <dbReference type="SAM" id="SignalP"/>
    </source>
</evidence>
<evidence type="ECO:0000259" key="2">
    <source>
        <dbReference type="Pfam" id="PF00403"/>
    </source>
</evidence>
<dbReference type="RefSeq" id="WP_013444534.1">
    <property type="nucleotide sequence ID" value="NC_014734.1"/>
</dbReference>
<dbReference type="InterPro" id="IPR006121">
    <property type="entry name" value="HMA_dom"/>
</dbReference>
<sequence length="107" mass="11605">MKTIKFFIAIMALTISTVAFAANKTESIKVSGNCETCKARIEKAAKVTGVTKADWSEKTKVLTLVYDPAKVKSDDVQKKIAAVGHDTPKYKATAAVYNALPGCCKYR</sequence>
<dbReference type="HOGENOM" id="CLU_134973_0_1_10"/>
<feature type="signal peptide" evidence="1">
    <location>
        <begin position="1"/>
        <end position="21"/>
    </location>
</feature>
<dbReference type="SUPFAM" id="SSF55008">
    <property type="entry name" value="HMA, heavy metal-associated domain"/>
    <property type="match status" value="1"/>
</dbReference>
<dbReference type="STRING" id="694427.Palpr_1016"/>
<evidence type="ECO:0000313" key="3">
    <source>
        <dbReference type="EMBL" id="ADQ79165.1"/>
    </source>
</evidence>
<keyword evidence="4" id="KW-1185">Reference proteome</keyword>
<feature type="domain" description="HMA" evidence="2">
    <location>
        <begin position="34"/>
        <end position="85"/>
    </location>
</feature>
<keyword evidence="1" id="KW-0732">Signal</keyword>
<dbReference type="Gene3D" id="3.30.70.100">
    <property type="match status" value="1"/>
</dbReference>
<organism evidence="3 4">
    <name type="scientific">Paludibacter propionicigenes (strain DSM 17365 / JCM 13257 / WB4)</name>
    <dbReference type="NCBI Taxonomy" id="694427"/>
    <lineage>
        <taxon>Bacteria</taxon>
        <taxon>Pseudomonadati</taxon>
        <taxon>Bacteroidota</taxon>
        <taxon>Bacteroidia</taxon>
        <taxon>Bacteroidales</taxon>
        <taxon>Paludibacteraceae</taxon>
        <taxon>Paludibacter</taxon>
    </lineage>
</organism>
<reference evidence="3 4" key="2">
    <citation type="journal article" date="2011" name="Stand. Genomic Sci.">
        <title>Complete genome sequence of Paludibacter propionicigenes type strain (WB4).</title>
        <authorList>
            <person name="Gronow S."/>
            <person name="Munk C."/>
            <person name="Lapidus A."/>
            <person name="Nolan M."/>
            <person name="Lucas S."/>
            <person name="Hammon N."/>
            <person name="Deshpande S."/>
            <person name="Cheng J.F."/>
            <person name="Tapia R."/>
            <person name="Han C."/>
            <person name="Goodwin L."/>
            <person name="Pitluck S."/>
            <person name="Liolios K."/>
            <person name="Ivanova N."/>
            <person name="Mavromatis K."/>
            <person name="Mikhailova N."/>
            <person name="Pati A."/>
            <person name="Chen A."/>
            <person name="Palaniappan K."/>
            <person name="Land M."/>
            <person name="Hauser L."/>
            <person name="Chang Y.J."/>
            <person name="Jeffries C.D."/>
            <person name="Brambilla E."/>
            <person name="Rohde M."/>
            <person name="Goker M."/>
            <person name="Detter J.C."/>
            <person name="Woyke T."/>
            <person name="Bristow J."/>
            <person name="Eisen J.A."/>
            <person name="Markowitz V."/>
            <person name="Hugenholtz P."/>
            <person name="Kyrpides N.C."/>
            <person name="Klenk H.P."/>
        </authorList>
    </citation>
    <scope>NUCLEOTIDE SEQUENCE [LARGE SCALE GENOMIC DNA]</scope>
    <source>
        <strain evidence="4">DSM 17365 / JCM 13257 / WB4</strain>
    </source>
</reference>
<dbReference type="eggNOG" id="COG2608">
    <property type="taxonomic scope" value="Bacteria"/>
</dbReference>
<dbReference type="GO" id="GO:0046872">
    <property type="term" value="F:metal ion binding"/>
    <property type="evidence" value="ECO:0007669"/>
    <property type="project" value="InterPro"/>
</dbReference>
<feature type="chain" id="PRO_5003189378" description="HMA domain-containing protein" evidence="1">
    <location>
        <begin position="22"/>
        <end position="107"/>
    </location>
</feature>
<dbReference type="CDD" id="cd00371">
    <property type="entry name" value="HMA"/>
    <property type="match status" value="1"/>
</dbReference>
<dbReference type="EMBL" id="CP002345">
    <property type="protein sequence ID" value="ADQ79165.1"/>
    <property type="molecule type" value="Genomic_DNA"/>
</dbReference>
<dbReference type="OrthoDB" id="5513217at2"/>
<evidence type="ECO:0000313" key="4">
    <source>
        <dbReference type="Proteomes" id="UP000008718"/>
    </source>
</evidence>